<accession>A0A6P2C5P3</accession>
<evidence type="ECO:0000313" key="2">
    <source>
        <dbReference type="EMBL" id="TVZ06588.1"/>
    </source>
</evidence>
<sequence length="92" mass="9553">MVVAVAVAGLAVWLGSVALAARKPYRERAHGERLPGSVQGGMHVGVGRSVAPRRDKPVTPGDVPAGDTLHPGAEDPGAAPEFRDARRGLRAR</sequence>
<comment type="caution">
    <text evidence="2">The sequence shown here is derived from an EMBL/GenBank/DDBJ whole genome shotgun (WGS) entry which is preliminary data.</text>
</comment>
<dbReference type="RefSeq" id="WP_145851341.1">
    <property type="nucleotide sequence ID" value="NZ_RPFW01000001.1"/>
</dbReference>
<proteinExistence type="predicted"/>
<protein>
    <submittedName>
        <fullName evidence="2">Uncharacterized protein</fullName>
    </submittedName>
</protein>
<organism evidence="2 3">
    <name type="scientific">Trebonia kvetii</name>
    <dbReference type="NCBI Taxonomy" id="2480626"/>
    <lineage>
        <taxon>Bacteria</taxon>
        <taxon>Bacillati</taxon>
        <taxon>Actinomycetota</taxon>
        <taxon>Actinomycetes</taxon>
        <taxon>Streptosporangiales</taxon>
        <taxon>Treboniaceae</taxon>
        <taxon>Trebonia</taxon>
    </lineage>
</organism>
<dbReference type="AlphaFoldDB" id="A0A6P2C5P3"/>
<evidence type="ECO:0000256" key="1">
    <source>
        <dbReference type="SAM" id="MobiDB-lite"/>
    </source>
</evidence>
<evidence type="ECO:0000313" key="3">
    <source>
        <dbReference type="Proteomes" id="UP000460272"/>
    </source>
</evidence>
<dbReference type="Proteomes" id="UP000460272">
    <property type="component" value="Unassembled WGS sequence"/>
</dbReference>
<name>A0A6P2C5P3_9ACTN</name>
<keyword evidence="3" id="KW-1185">Reference proteome</keyword>
<feature type="region of interest" description="Disordered" evidence="1">
    <location>
        <begin position="28"/>
        <end position="92"/>
    </location>
</feature>
<dbReference type="EMBL" id="RPFW01000001">
    <property type="protein sequence ID" value="TVZ06588.1"/>
    <property type="molecule type" value="Genomic_DNA"/>
</dbReference>
<feature type="compositionally biased region" description="Basic and acidic residues" evidence="1">
    <location>
        <begin position="81"/>
        <end position="92"/>
    </location>
</feature>
<reference evidence="2 3" key="1">
    <citation type="submission" date="2018-11" db="EMBL/GenBank/DDBJ databases">
        <title>Trebonia kvetii gen.nov., sp.nov., a novel acidophilic actinobacterium, and proposal of the new actinobacterial family Treboniaceae fam. nov.</title>
        <authorList>
            <person name="Rapoport D."/>
            <person name="Sagova-Mareckova M."/>
            <person name="Sedlacek I."/>
            <person name="Provaznik J."/>
            <person name="Kralova S."/>
            <person name="Pavlinic D."/>
            <person name="Benes V."/>
            <person name="Kopecky J."/>
        </authorList>
    </citation>
    <scope>NUCLEOTIDE SEQUENCE [LARGE SCALE GENOMIC DNA]</scope>
    <source>
        <strain evidence="2 3">15Tr583</strain>
    </source>
</reference>
<gene>
    <name evidence="2" type="ORF">EAS64_04135</name>
</gene>